<sequence length="307" mass="33986">MLQRRKFIKQTTAAATAGLLLSKNANAFFQLKDIPPIGLQLFTFFGIIDEDVPGTLKRIADTGYKEIESAFSKKGGYYGMNAAAFKSLIESLGMAWRSHHVLGAPFKMPPGAKMPTDAKGQPLKIPPMRNLKENMQELVDEVAAVGLPFLVCANTPISTMEDIKSSIEVLHKTGEACKKAGIQFCYHNHDAEFKMVDGKVPYEMMLNELDKDTVKFELDLAWAIKGGVNPVDLFNHYPGRFPLWHVKDLDASRENIMPVGEGTLDFKPIFAAASTAGMQHFFVEHDMPKDAYASIKSSIANLKKMLA</sequence>
<dbReference type="STRING" id="1465490.SAMN05444277_11312"/>
<evidence type="ECO:0000313" key="4">
    <source>
        <dbReference type="Proteomes" id="UP000199031"/>
    </source>
</evidence>
<dbReference type="InterPro" id="IPR013022">
    <property type="entry name" value="Xyl_isomerase-like_TIM-brl"/>
</dbReference>
<reference evidence="3 4" key="1">
    <citation type="submission" date="2016-10" db="EMBL/GenBank/DDBJ databases">
        <authorList>
            <person name="de Groot N.N."/>
        </authorList>
    </citation>
    <scope>NUCLEOTIDE SEQUENCE [LARGE SCALE GENOMIC DNA]</scope>
    <source>
        <strain evidence="3 4">DSM 28286</strain>
    </source>
</reference>
<dbReference type="InterPro" id="IPR006311">
    <property type="entry name" value="TAT_signal"/>
</dbReference>
<dbReference type="SUPFAM" id="SSF51658">
    <property type="entry name" value="Xylose isomerase-like"/>
    <property type="match status" value="1"/>
</dbReference>
<dbReference type="InterPro" id="IPR050312">
    <property type="entry name" value="IolE/XylAMocC-like"/>
</dbReference>
<dbReference type="Pfam" id="PF01261">
    <property type="entry name" value="AP_endonuc_2"/>
    <property type="match status" value="1"/>
</dbReference>
<dbReference type="PANTHER" id="PTHR12110:SF41">
    <property type="entry name" value="INOSOSE DEHYDRATASE"/>
    <property type="match status" value="1"/>
</dbReference>
<dbReference type="PROSITE" id="PS51318">
    <property type="entry name" value="TAT"/>
    <property type="match status" value="1"/>
</dbReference>
<protein>
    <submittedName>
        <fullName evidence="3">Sugar phosphate isomerase/epimerase</fullName>
    </submittedName>
</protein>
<keyword evidence="4" id="KW-1185">Reference proteome</keyword>
<name>A0A1I5YM39_9BACT</name>
<dbReference type="PANTHER" id="PTHR12110">
    <property type="entry name" value="HYDROXYPYRUVATE ISOMERASE"/>
    <property type="match status" value="1"/>
</dbReference>
<evidence type="ECO:0000259" key="2">
    <source>
        <dbReference type="Pfam" id="PF01261"/>
    </source>
</evidence>
<dbReference type="OrthoDB" id="9798407at2"/>
<proteinExistence type="predicted"/>
<dbReference type="GO" id="GO:0016853">
    <property type="term" value="F:isomerase activity"/>
    <property type="evidence" value="ECO:0007669"/>
    <property type="project" value="UniProtKB-KW"/>
</dbReference>
<dbReference type="RefSeq" id="WP_090661674.1">
    <property type="nucleotide sequence ID" value="NZ_FOXQ01000013.1"/>
</dbReference>
<dbReference type="Proteomes" id="UP000199031">
    <property type="component" value="Unassembled WGS sequence"/>
</dbReference>
<evidence type="ECO:0000313" key="3">
    <source>
        <dbReference type="EMBL" id="SFQ45145.1"/>
    </source>
</evidence>
<feature type="chain" id="PRO_5011516230" evidence="1">
    <location>
        <begin position="28"/>
        <end position="307"/>
    </location>
</feature>
<gene>
    <name evidence="3" type="ORF">SAMN05444277_11312</name>
</gene>
<dbReference type="InterPro" id="IPR036237">
    <property type="entry name" value="Xyl_isomerase-like_sf"/>
</dbReference>
<dbReference type="Gene3D" id="3.20.20.150">
    <property type="entry name" value="Divalent-metal-dependent TIM barrel enzymes"/>
    <property type="match status" value="1"/>
</dbReference>
<feature type="domain" description="Xylose isomerase-like TIM barrel" evidence="2">
    <location>
        <begin position="57"/>
        <end position="303"/>
    </location>
</feature>
<feature type="signal peptide" evidence="1">
    <location>
        <begin position="1"/>
        <end position="27"/>
    </location>
</feature>
<accession>A0A1I5YM39</accession>
<evidence type="ECO:0000256" key="1">
    <source>
        <dbReference type="SAM" id="SignalP"/>
    </source>
</evidence>
<keyword evidence="3" id="KW-0413">Isomerase</keyword>
<organism evidence="3 4">
    <name type="scientific">Parafilimonas terrae</name>
    <dbReference type="NCBI Taxonomy" id="1465490"/>
    <lineage>
        <taxon>Bacteria</taxon>
        <taxon>Pseudomonadati</taxon>
        <taxon>Bacteroidota</taxon>
        <taxon>Chitinophagia</taxon>
        <taxon>Chitinophagales</taxon>
        <taxon>Chitinophagaceae</taxon>
        <taxon>Parafilimonas</taxon>
    </lineage>
</organism>
<dbReference type="EMBL" id="FOXQ01000013">
    <property type="protein sequence ID" value="SFQ45145.1"/>
    <property type="molecule type" value="Genomic_DNA"/>
</dbReference>
<keyword evidence="1" id="KW-0732">Signal</keyword>
<dbReference type="AlphaFoldDB" id="A0A1I5YM39"/>